<dbReference type="AlphaFoldDB" id="A0A1I7I304"/>
<dbReference type="Proteomes" id="UP000199138">
    <property type="component" value="Unassembled WGS sequence"/>
</dbReference>
<organism evidence="1 2">
    <name type="scientific">Pustulibacterium marinum</name>
    <dbReference type="NCBI Taxonomy" id="1224947"/>
    <lineage>
        <taxon>Bacteria</taxon>
        <taxon>Pseudomonadati</taxon>
        <taxon>Bacteroidota</taxon>
        <taxon>Flavobacteriia</taxon>
        <taxon>Flavobacteriales</taxon>
        <taxon>Flavobacteriaceae</taxon>
        <taxon>Pustulibacterium</taxon>
    </lineage>
</organism>
<dbReference type="RefSeq" id="WP_093025904.1">
    <property type="nucleotide sequence ID" value="NZ_FPBK01000012.1"/>
</dbReference>
<accession>A0A1I7I304</accession>
<dbReference type="EMBL" id="FPBK01000012">
    <property type="protein sequence ID" value="SFU67277.1"/>
    <property type="molecule type" value="Genomic_DNA"/>
</dbReference>
<keyword evidence="2" id="KW-1185">Reference proteome</keyword>
<sequence>MLWIAASTVLDALSNVLFTTKTVLFVVKYVFDALSTVLFVPSNVFEMINYVLFASSKTVYGAEIGLNPSKKVLILSAYTMDVP</sequence>
<reference evidence="1 2" key="1">
    <citation type="submission" date="2016-10" db="EMBL/GenBank/DDBJ databases">
        <authorList>
            <person name="de Groot N.N."/>
        </authorList>
    </citation>
    <scope>NUCLEOTIDE SEQUENCE [LARGE SCALE GENOMIC DNA]</scope>
    <source>
        <strain evidence="1 2">CGMCC 1.12333</strain>
    </source>
</reference>
<name>A0A1I7I304_9FLAO</name>
<proteinExistence type="predicted"/>
<protein>
    <submittedName>
        <fullName evidence="1">Uncharacterized protein</fullName>
    </submittedName>
</protein>
<evidence type="ECO:0000313" key="2">
    <source>
        <dbReference type="Proteomes" id="UP000199138"/>
    </source>
</evidence>
<evidence type="ECO:0000313" key="1">
    <source>
        <dbReference type="EMBL" id="SFU67277.1"/>
    </source>
</evidence>
<gene>
    <name evidence="1" type="ORF">SAMN05216480_112115</name>
</gene>